<organism evidence="2 3">
    <name type="scientific">Orbilia javanica</name>
    <dbReference type="NCBI Taxonomy" id="47235"/>
    <lineage>
        <taxon>Eukaryota</taxon>
        <taxon>Fungi</taxon>
        <taxon>Dikarya</taxon>
        <taxon>Ascomycota</taxon>
        <taxon>Pezizomycotina</taxon>
        <taxon>Orbiliomycetes</taxon>
        <taxon>Orbiliales</taxon>
        <taxon>Orbiliaceae</taxon>
        <taxon>Orbilia</taxon>
    </lineage>
</organism>
<name>A0AAN8N3U7_9PEZI</name>
<dbReference type="Gene3D" id="1.20.1280.50">
    <property type="match status" value="1"/>
</dbReference>
<proteinExistence type="predicted"/>
<gene>
    <name evidence="2" type="ORF">TWF718_003716</name>
</gene>
<comment type="caution">
    <text evidence="2">The sequence shown here is derived from an EMBL/GenBank/DDBJ whole genome shotgun (WGS) entry which is preliminary data.</text>
</comment>
<protein>
    <recommendedName>
        <fullName evidence="4">F-box domain-containing protein</fullName>
    </recommendedName>
</protein>
<keyword evidence="3" id="KW-1185">Reference proteome</keyword>
<evidence type="ECO:0000313" key="2">
    <source>
        <dbReference type="EMBL" id="KAK6350525.1"/>
    </source>
</evidence>
<feature type="compositionally biased region" description="Basic and acidic residues" evidence="1">
    <location>
        <begin position="320"/>
        <end position="330"/>
    </location>
</feature>
<feature type="region of interest" description="Disordered" evidence="1">
    <location>
        <begin position="309"/>
        <end position="330"/>
    </location>
</feature>
<evidence type="ECO:0008006" key="4">
    <source>
        <dbReference type="Google" id="ProtNLM"/>
    </source>
</evidence>
<dbReference type="EMBL" id="JAVHNR010000002">
    <property type="protein sequence ID" value="KAK6350525.1"/>
    <property type="molecule type" value="Genomic_DNA"/>
</dbReference>
<evidence type="ECO:0000313" key="3">
    <source>
        <dbReference type="Proteomes" id="UP001313282"/>
    </source>
</evidence>
<dbReference type="Proteomes" id="UP001313282">
    <property type="component" value="Unassembled WGS sequence"/>
</dbReference>
<dbReference type="AlphaFoldDB" id="A0AAN8N3U7"/>
<reference evidence="2 3" key="1">
    <citation type="submission" date="2019-10" db="EMBL/GenBank/DDBJ databases">
        <authorList>
            <person name="Palmer J.M."/>
        </authorList>
    </citation>
    <scope>NUCLEOTIDE SEQUENCE [LARGE SCALE GENOMIC DNA]</scope>
    <source>
        <strain evidence="2 3">TWF718</strain>
    </source>
</reference>
<accession>A0AAN8N3U7</accession>
<sequence>MAKQRHTNPISHSRAAITTINHRETTAMPATQDIFQLPELLEAVLLQLPPVIVYTTCRLVCSQWKETIETTPALNHYTETGLWLPDKACQDQNVEQRLPEPFSAFTPMAMDVLQIYWRKLDDLAVKTMEDDYIGDEDAPGEDLGPAPSRLYIIREIAALLNAFGPVCEHIRLLRPGFTYIKSKRFTKNWEARIYNSDGEARAVKANIPDKSPIPLLEIMAQMGLSIWNAIKSDTYDYNPDGIVPRHEDGDVKAYILIIVDYKVDTPALVVQEVERKNKEELKRAEHRKQTKSIIRARSQALVQDGFRPLEDDTDEDAWEDQEKKAHEEYEKTQGTKVFKELLRFGDYAPHRPVLVIRGTNYGFT</sequence>
<evidence type="ECO:0000256" key="1">
    <source>
        <dbReference type="SAM" id="MobiDB-lite"/>
    </source>
</evidence>